<keyword evidence="3" id="KW-0548">Nucleotidyltransferase</keyword>
<reference evidence="4" key="1">
    <citation type="journal article" date="2015" name="Nature">
        <title>Complex archaea that bridge the gap between prokaryotes and eukaryotes.</title>
        <authorList>
            <person name="Spang A."/>
            <person name="Saw J.H."/>
            <person name="Jorgensen S.L."/>
            <person name="Zaremba-Niedzwiedzka K."/>
            <person name="Martijn J."/>
            <person name="Lind A.E."/>
            <person name="van Eijk R."/>
            <person name="Schleper C."/>
            <person name="Guy L."/>
            <person name="Ettema T.J."/>
        </authorList>
    </citation>
    <scope>NUCLEOTIDE SEQUENCE</scope>
</reference>
<evidence type="ECO:0000256" key="3">
    <source>
        <dbReference type="ARBA" id="ARBA00022695"/>
    </source>
</evidence>
<comment type="similarity">
    <text evidence="1">Belongs to the UDPGP type 1 family.</text>
</comment>
<gene>
    <name evidence="4" type="ORF">LCGC14_0660790</name>
</gene>
<evidence type="ECO:0008006" key="5">
    <source>
        <dbReference type="Google" id="ProtNLM"/>
    </source>
</evidence>
<dbReference type="AlphaFoldDB" id="A0A0F9QYN3"/>
<dbReference type="InterPro" id="IPR029044">
    <property type="entry name" value="Nucleotide-diphossugar_trans"/>
</dbReference>
<accession>A0A0F9QYN3</accession>
<sequence length="479" mass="51692">MLDVKTTRETLERHSQSHVLQFFDELAPARQQTLLEQIATIDFDKVDGWVEHYVRTKPTVQSAGDIQPPQIVPARPADDQTAAAHAAALAEGEELLAAGKVAAFTVAGGQGTRLGYEGPKGCLEATPVAKKPLFRVLAEQILAAGRRAGKPLPWYVMTSPANDVATRAFFRQKKFFGLAPEDVFFLVQGTMPAFDFDGKILLTEKGQLALSPDGHGGCLPALRRSGALDDMARRGIELISYFQVDNPLVRCIDPLFLGLHAARHAEMSAKALPKRDPMERLGNFCVVDGKVTVIEYSDMPEDLARACTEDGRLKFSAGSIAIHILSRSFVERLTAGDACELPLHRAEKKVPYVDQAGVTVTPDKPNAVKLEQFVFDALPLAGETVILETLRSEEFSPIKNATGEDSLATSLHDQVRRAAEWLEEAGVAVPRDADGQIAAAIEISPLLADCADALVGKIPPDLDLSAGQAVYLSPAGVES</sequence>
<protein>
    <recommendedName>
        <fullName evidence="5">UDP-N-acetylglucosamine pyrophosphorylase</fullName>
    </recommendedName>
</protein>
<dbReference type="PANTHER" id="PTHR11952">
    <property type="entry name" value="UDP- GLUCOSE PYROPHOSPHORYLASE"/>
    <property type="match status" value="1"/>
</dbReference>
<comment type="caution">
    <text evidence="4">The sequence shown here is derived from an EMBL/GenBank/DDBJ whole genome shotgun (WGS) entry which is preliminary data.</text>
</comment>
<dbReference type="InterPro" id="IPR039741">
    <property type="entry name" value="UDP-sugar_pyrophosphorylase"/>
</dbReference>
<dbReference type="CDD" id="cd04193">
    <property type="entry name" value="UDPGlcNAc_PPase"/>
    <property type="match status" value="1"/>
</dbReference>
<name>A0A0F9QYN3_9ZZZZ</name>
<dbReference type="EMBL" id="LAZR01001263">
    <property type="protein sequence ID" value="KKN47654.1"/>
    <property type="molecule type" value="Genomic_DNA"/>
</dbReference>
<evidence type="ECO:0000313" key="4">
    <source>
        <dbReference type="EMBL" id="KKN47654.1"/>
    </source>
</evidence>
<dbReference type="GO" id="GO:0070569">
    <property type="term" value="F:uridylyltransferase activity"/>
    <property type="evidence" value="ECO:0007669"/>
    <property type="project" value="InterPro"/>
</dbReference>
<organism evidence="4">
    <name type="scientific">marine sediment metagenome</name>
    <dbReference type="NCBI Taxonomy" id="412755"/>
    <lineage>
        <taxon>unclassified sequences</taxon>
        <taxon>metagenomes</taxon>
        <taxon>ecological metagenomes</taxon>
    </lineage>
</organism>
<keyword evidence="2" id="KW-0808">Transferase</keyword>
<dbReference type="InterPro" id="IPR002618">
    <property type="entry name" value="UDPGP_fam"/>
</dbReference>
<proteinExistence type="inferred from homology"/>
<dbReference type="PANTHER" id="PTHR11952:SF2">
    <property type="entry name" value="LD24639P"/>
    <property type="match status" value="1"/>
</dbReference>
<evidence type="ECO:0000256" key="2">
    <source>
        <dbReference type="ARBA" id="ARBA00022679"/>
    </source>
</evidence>
<dbReference type="Gene3D" id="3.90.550.10">
    <property type="entry name" value="Spore Coat Polysaccharide Biosynthesis Protein SpsA, Chain A"/>
    <property type="match status" value="1"/>
</dbReference>
<dbReference type="Pfam" id="PF01704">
    <property type="entry name" value="UDPGP"/>
    <property type="match status" value="1"/>
</dbReference>
<evidence type="ECO:0000256" key="1">
    <source>
        <dbReference type="ARBA" id="ARBA00010401"/>
    </source>
</evidence>
<dbReference type="SUPFAM" id="SSF53448">
    <property type="entry name" value="Nucleotide-diphospho-sugar transferases"/>
    <property type="match status" value="1"/>
</dbReference>